<dbReference type="Gene3D" id="3.40.50.150">
    <property type="entry name" value="Vaccinia Virus protein VP39"/>
    <property type="match status" value="1"/>
</dbReference>
<proteinExistence type="predicted"/>
<dbReference type="Proteomes" id="UP000663859">
    <property type="component" value="Unassembled WGS sequence"/>
</dbReference>
<organism evidence="3 4">
    <name type="scientific">Candidatus Methylacidithermus pantelleriae</name>
    <dbReference type="NCBI Taxonomy" id="2744239"/>
    <lineage>
        <taxon>Bacteria</taxon>
        <taxon>Pseudomonadati</taxon>
        <taxon>Verrucomicrobiota</taxon>
        <taxon>Methylacidiphilae</taxon>
        <taxon>Methylacidiphilales</taxon>
        <taxon>Methylacidiphilaceae</taxon>
        <taxon>Candidatus Methylacidithermus</taxon>
    </lineage>
</organism>
<dbReference type="EMBL" id="CAJNOB010000012">
    <property type="protein sequence ID" value="CAF0695812.1"/>
    <property type="molecule type" value="Genomic_DNA"/>
</dbReference>
<gene>
    <name evidence="3" type="ORF">MPNT_20020</name>
</gene>
<keyword evidence="2 3" id="KW-0808">Transferase</keyword>
<dbReference type="CDD" id="cd02440">
    <property type="entry name" value="AdoMet_MTases"/>
    <property type="match status" value="1"/>
</dbReference>
<dbReference type="Pfam" id="PF06325">
    <property type="entry name" value="PrmA"/>
    <property type="match status" value="1"/>
</dbReference>
<dbReference type="InterPro" id="IPR050078">
    <property type="entry name" value="Ribosomal_L11_MeTrfase_PrmA"/>
</dbReference>
<keyword evidence="1 3" id="KW-0489">Methyltransferase</keyword>
<protein>
    <submittedName>
        <fullName evidence="3">Ribosomal protein L11 methyltransferase</fullName>
        <ecNumber evidence="3">2.1.1.-</ecNumber>
    </submittedName>
</protein>
<dbReference type="RefSeq" id="WP_174581889.1">
    <property type="nucleotide sequence ID" value="NZ_CAJNOB010000012.1"/>
</dbReference>
<dbReference type="SUPFAM" id="SSF53335">
    <property type="entry name" value="S-adenosyl-L-methionine-dependent methyltransferases"/>
    <property type="match status" value="1"/>
</dbReference>
<name>A0A8J2FNF9_9BACT</name>
<evidence type="ECO:0000313" key="4">
    <source>
        <dbReference type="Proteomes" id="UP000663859"/>
    </source>
</evidence>
<evidence type="ECO:0000256" key="1">
    <source>
        <dbReference type="ARBA" id="ARBA00022603"/>
    </source>
</evidence>
<dbReference type="AlphaFoldDB" id="A0A8J2FNF9"/>
<dbReference type="GO" id="GO:0005840">
    <property type="term" value="C:ribosome"/>
    <property type="evidence" value="ECO:0007669"/>
    <property type="project" value="UniProtKB-KW"/>
</dbReference>
<keyword evidence="3" id="KW-0689">Ribosomal protein</keyword>
<keyword evidence="4" id="KW-1185">Reference proteome</keyword>
<dbReference type="PANTHER" id="PTHR43648">
    <property type="entry name" value="ELECTRON TRANSFER FLAVOPROTEIN BETA SUBUNIT LYSINE METHYLTRANSFERASE"/>
    <property type="match status" value="1"/>
</dbReference>
<sequence length="288" mass="32209">MPTVKKVWWVWRRLISPRWEDSWIERLRWAGQDKVAVHHVAGRKFSRLEAYFPSSQKARSIQRAFGGTVSQVCLPKSLGETLKPVSLGRRLTIYPEKPKTQSPGHPFLVIPPGPAFGSGHHPTTQLLLQALLDLPSLSGKALLDVGTGSGIVALAGRLFGAQPVIGLDIDPQAISEAPKNEKRNFRGGQIHWICANFLQWETEARFDIVCANLFASCFISGAQTFALWMRPEGRLLATGVLMNQKDEVRKALSQAGFLWEGTLTKRQWILDRWLWPGKKTETFASAHP</sequence>
<comment type="caution">
    <text evidence="3">The sequence shown here is derived from an EMBL/GenBank/DDBJ whole genome shotgun (WGS) entry which is preliminary data.</text>
</comment>
<reference evidence="3" key="1">
    <citation type="submission" date="2021-02" db="EMBL/GenBank/DDBJ databases">
        <authorList>
            <person name="Cremers G."/>
            <person name="Picone N."/>
        </authorList>
    </citation>
    <scope>NUCLEOTIDE SEQUENCE</scope>
    <source>
        <strain evidence="3">PQ17</strain>
    </source>
</reference>
<dbReference type="EC" id="2.1.1.-" evidence="3"/>
<accession>A0A8J2FNF9</accession>
<keyword evidence="3" id="KW-0687">Ribonucleoprotein</keyword>
<dbReference type="GO" id="GO:0008276">
    <property type="term" value="F:protein methyltransferase activity"/>
    <property type="evidence" value="ECO:0007669"/>
    <property type="project" value="TreeGrafter"/>
</dbReference>
<dbReference type="InterPro" id="IPR029063">
    <property type="entry name" value="SAM-dependent_MTases_sf"/>
</dbReference>
<dbReference type="GO" id="GO:0032259">
    <property type="term" value="P:methylation"/>
    <property type="evidence" value="ECO:0007669"/>
    <property type="project" value="UniProtKB-KW"/>
</dbReference>
<evidence type="ECO:0000313" key="3">
    <source>
        <dbReference type="EMBL" id="CAF0695812.1"/>
    </source>
</evidence>
<evidence type="ECO:0000256" key="2">
    <source>
        <dbReference type="ARBA" id="ARBA00022679"/>
    </source>
</evidence>
<dbReference type="PANTHER" id="PTHR43648:SF1">
    <property type="entry name" value="ELECTRON TRANSFER FLAVOPROTEIN BETA SUBUNIT LYSINE METHYLTRANSFERASE"/>
    <property type="match status" value="1"/>
</dbReference>